<sequence length="70" mass="7282">MITTGQIPTSSWRKSSYSGNNGGECVEVADTVAKVLPVRDSKIPSGPVLAFPTPAWSSFIATLKSGNSPS</sequence>
<dbReference type="Proteomes" id="UP001501303">
    <property type="component" value="Unassembled WGS sequence"/>
</dbReference>
<organism evidence="3 4">
    <name type="scientific">Streptomyces sodiiphilus</name>
    <dbReference type="NCBI Taxonomy" id="226217"/>
    <lineage>
        <taxon>Bacteria</taxon>
        <taxon>Bacillati</taxon>
        <taxon>Actinomycetota</taxon>
        <taxon>Actinomycetes</taxon>
        <taxon>Kitasatosporales</taxon>
        <taxon>Streptomycetaceae</taxon>
        <taxon>Streptomyces</taxon>
    </lineage>
</organism>
<dbReference type="EMBL" id="BAAAMJ010000015">
    <property type="protein sequence ID" value="GAA1908342.1"/>
    <property type="molecule type" value="Genomic_DNA"/>
</dbReference>
<evidence type="ECO:0000313" key="4">
    <source>
        <dbReference type="Proteomes" id="UP001501303"/>
    </source>
</evidence>
<reference evidence="3 4" key="1">
    <citation type="journal article" date="2019" name="Int. J. Syst. Evol. Microbiol.">
        <title>The Global Catalogue of Microorganisms (GCM) 10K type strain sequencing project: providing services to taxonomists for standard genome sequencing and annotation.</title>
        <authorList>
            <consortium name="The Broad Institute Genomics Platform"/>
            <consortium name="The Broad Institute Genome Sequencing Center for Infectious Disease"/>
            <person name="Wu L."/>
            <person name="Ma J."/>
        </authorList>
    </citation>
    <scope>NUCLEOTIDE SEQUENCE [LARGE SCALE GENOMIC DNA]</scope>
    <source>
        <strain evidence="3 4">JCM 13581</strain>
    </source>
</reference>
<evidence type="ECO:0000256" key="1">
    <source>
        <dbReference type="SAM" id="MobiDB-lite"/>
    </source>
</evidence>
<accession>A0ABN2P145</accession>
<evidence type="ECO:0000313" key="3">
    <source>
        <dbReference type="EMBL" id="GAA1908342.1"/>
    </source>
</evidence>
<keyword evidence="4" id="KW-1185">Reference proteome</keyword>
<evidence type="ECO:0000259" key="2">
    <source>
        <dbReference type="Pfam" id="PF04149"/>
    </source>
</evidence>
<comment type="caution">
    <text evidence="3">The sequence shown here is derived from an EMBL/GenBank/DDBJ whole genome shotgun (WGS) entry which is preliminary data.</text>
</comment>
<dbReference type="InterPro" id="IPR007278">
    <property type="entry name" value="DUF397"/>
</dbReference>
<feature type="domain" description="DUF397" evidence="2">
    <location>
        <begin position="11"/>
        <end position="64"/>
    </location>
</feature>
<name>A0ABN2P145_9ACTN</name>
<feature type="region of interest" description="Disordered" evidence="1">
    <location>
        <begin position="1"/>
        <end position="21"/>
    </location>
</feature>
<dbReference type="RefSeq" id="WP_344260157.1">
    <property type="nucleotide sequence ID" value="NZ_BAAAMJ010000015.1"/>
</dbReference>
<dbReference type="Pfam" id="PF04149">
    <property type="entry name" value="DUF397"/>
    <property type="match status" value="1"/>
</dbReference>
<gene>
    <name evidence="3" type="ORF">GCM10009716_17860</name>
</gene>
<feature type="compositionally biased region" description="Polar residues" evidence="1">
    <location>
        <begin position="1"/>
        <end position="19"/>
    </location>
</feature>
<proteinExistence type="predicted"/>
<protein>
    <submittedName>
        <fullName evidence="3">DUF397 domain-containing protein</fullName>
    </submittedName>
</protein>